<evidence type="ECO:0000313" key="6">
    <source>
        <dbReference type="Proteomes" id="UP000559182"/>
    </source>
</evidence>
<dbReference type="RefSeq" id="WP_183320020.1">
    <property type="nucleotide sequence ID" value="NZ_JACHVQ010000001.1"/>
</dbReference>
<dbReference type="InterPro" id="IPR001486">
    <property type="entry name" value="Hemoglobin_trunc"/>
</dbReference>
<protein>
    <submittedName>
        <fullName evidence="5">Hemoglobin</fullName>
    </submittedName>
</protein>
<dbReference type="InterPro" id="IPR009050">
    <property type="entry name" value="Globin-like_sf"/>
</dbReference>
<dbReference type="InterPro" id="IPR012292">
    <property type="entry name" value="Globin/Proto"/>
</dbReference>
<organism evidence="5 6">
    <name type="scientific">Flexivirga oryzae</name>
    <dbReference type="NCBI Taxonomy" id="1794944"/>
    <lineage>
        <taxon>Bacteria</taxon>
        <taxon>Bacillati</taxon>
        <taxon>Actinomycetota</taxon>
        <taxon>Actinomycetes</taxon>
        <taxon>Micrococcales</taxon>
        <taxon>Dermacoccaceae</taxon>
        <taxon>Flexivirga</taxon>
    </lineage>
</organism>
<dbReference type="EMBL" id="JACHVQ010000001">
    <property type="protein sequence ID" value="MBB2891805.1"/>
    <property type="molecule type" value="Genomic_DNA"/>
</dbReference>
<evidence type="ECO:0000256" key="4">
    <source>
        <dbReference type="ARBA" id="ARBA00023004"/>
    </source>
</evidence>
<gene>
    <name evidence="5" type="ORF">FHU39_001789</name>
</gene>
<dbReference type="AlphaFoldDB" id="A0A839N9C6"/>
<comment type="caution">
    <text evidence="5">The sequence shown here is derived from an EMBL/GenBank/DDBJ whole genome shotgun (WGS) entry which is preliminary data.</text>
</comment>
<keyword evidence="6" id="KW-1185">Reference proteome</keyword>
<dbReference type="GO" id="GO:0046872">
    <property type="term" value="F:metal ion binding"/>
    <property type="evidence" value="ECO:0007669"/>
    <property type="project" value="UniProtKB-KW"/>
</dbReference>
<proteinExistence type="predicted"/>
<evidence type="ECO:0000256" key="3">
    <source>
        <dbReference type="ARBA" id="ARBA00022723"/>
    </source>
</evidence>
<keyword evidence="2" id="KW-0349">Heme</keyword>
<keyword evidence="3" id="KW-0479">Metal-binding</keyword>
<dbReference type="Proteomes" id="UP000559182">
    <property type="component" value="Unassembled WGS sequence"/>
</dbReference>
<reference evidence="5 6" key="1">
    <citation type="submission" date="2020-08" db="EMBL/GenBank/DDBJ databases">
        <title>Sequencing the genomes of 1000 actinobacteria strains.</title>
        <authorList>
            <person name="Klenk H.-P."/>
        </authorList>
    </citation>
    <scope>NUCLEOTIDE SEQUENCE [LARGE SCALE GENOMIC DNA]</scope>
    <source>
        <strain evidence="5 6">DSM 105369</strain>
    </source>
</reference>
<evidence type="ECO:0000313" key="5">
    <source>
        <dbReference type="EMBL" id="MBB2891805.1"/>
    </source>
</evidence>
<dbReference type="Pfam" id="PF01152">
    <property type="entry name" value="Bac_globin"/>
    <property type="match status" value="1"/>
</dbReference>
<dbReference type="Gene3D" id="1.10.490.10">
    <property type="entry name" value="Globins"/>
    <property type="match status" value="1"/>
</dbReference>
<keyword evidence="4" id="KW-0408">Iron</keyword>
<evidence type="ECO:0000256" key="1">
    <source>
        <dbReference type="ARBA" id="ARBA00022448"/>
    </source>
</evidence>
<dbReference type="SUPFAM" id="SSF46458">
    <property type="entry name" value="Globin-like"/>
    <property type="match status" value="1"/>
</dbReference>
<sequence>MTERSIFDAAGGAAGMTRIADAWHQRVRADPVVSHAFHKGTKPDHIDRLAAYLGEALGGPPRFTQQYGEHADVVRIHSGNGEHDEMNERAVDCFRGALRDAGITDPDTYQAVLDYWTWATWHPMYQFHGSPDDAPAELPMPHWNWDSTVSH</sequence>
<dbReference type="GO" id="GO:0019825">
    <property type="term" value="F:oxygen binding"/>
    <property type="evidence" value="ECO:0007669"/>
    <property type="project" value="InterPro"/>
</dbReference>
<keyword evidence="1" id="KW-0813">Transport</keyword>
<dbReference type="GO" id="GO:0020037">
    <property type="term" value="F:heme binding"/>
    <property type="evidence" value="ECO:0007669"/>
    <property type="project" value="InterPro"/>
</dbReference>
<accession>A0A839N9C6</accession>
<name>A0A839N9C6_9MICO</name>
<evidence type="ECO:0000256" key="2">
    <source>
        <dbReference type="ARBA" id="ARBA00022617"/>
    </source>
</evidence>